<dbReference type="GO" id="GO:0016020">
    <property type="term" value="C:membrane"/>
    <property type="evidence" value="ECO:0007669"/>
    <property type="project" value="GOC"/>
</dbReference>
<dbReference type="PANTHER" id="PTHR13693">
    <property type="entry name" value="CLASS II AMINOTRANSFERASE/8-AMINO-7-OXONONANOATE SYNTHASE"/>
    <property type="match status" value="1"/>
</dbReference>
<protein>
    <recommendedName>
        <fullName evidence="5">serine C-palmitoyltransferase</fullName>
        <ecNumber evidence="5">2.3.1.50</ecNumber>
    </recommendedName>
</protein>
<accession>A0A3N4IGF1</accession>
<dbReference type="InterPro" id="IPR050087">
    <property type="entry name" value="AON_synthase_class-II"/>
</dbReference>
<dbReference type="OrthoDB" id="3168162at2759"/>
<comment type="cofactor">
    <cofactor evidence="1">
        <name>pyridoxal 5'-phosphate</name>
        <dbReference type="ChEBI" id="CHEBI:597326"/>
    </cofactor>
</comment>
<dbReference type="InterPro" id="IPR015424">
    <property type="entry name" value="PyrdxlP-dep_Trfase"/>
</dbReference>
<keyword evidence="10" id="KW-0012">Acyltransferase</keyword>
<dbReference type="InterPro" id="IPR015421">
    <property type="entry name" value="PyrdxlP-dep_Trfase_major"/>
</dbReference>
<dbReference type="GO" id="GO:0046513">
    <property type="term" value="P:ceramide biosynthetic process"/>
    <property type="evidence" value="ECO:0007669"/>
    <property type="project" value="TreeGrafter"/>
</dbReference>
<dbReference type="InterPro" id="IPR004839">
    <property type="entry name" value="Aminotransferase_I/II_large"/>
</dbReference>
<reference evidence="12 13" key="1">
    <citation type="journal article" date="2018" name="Nat. Ecol. Evol.">
        <title>Pezizomycetes genomes reveal the molecular basis of ectomycorrhizal truffle lifestyle.</title>
        <authorList>
            <person name="Murat C."/>
            <person name="Payen T."/>
            <person name="Noel B."/>
            <person name="Kuo A."/>
            <person name="Morin E."/>
            <person name="Chen J."/>
            <person name="Kohler A."/>
            <person name="Krizsan K."/>
            <person name="Balestrini R."/>
            <person name="Da Silva C."/>
            <person name="Montanini B."/>
            <person name="Hainaut M."/>
            <person name="Levati E."/>
            <person name="Barry K.W."/>
            <person name="Belfiori B."/>
            <person name="Cichocki N."/>
            <person name="Clum A."/>
            <person name="Dockter R.B."/>
            <person name="Fauchery L."/>
            <person name="Guy J."/>
            <person name="Iotti M."/>
            <person name="Le Tacon F."/>
            <person name="Lindquist E.A."/>
            <person name="Lipzen A."/>
            <person name="Malagnac F."/>
            <person name="Mello A."/>
            <person name="Molinier V."/>
            <person name="Miyauchi S."/>
            <person name="Poulain J."/>
            <person name="Riccioni C."/>
            <person name="Rubini A."/>
            <person name="Sitrit Y."/>
            <person name="Splivallo R."/>
            <person name="Traeger S."/>
            <person name="Wang M."/>
            <person name="Zifcakova L."/>
            <person name="Wipf D."/>
            <person name="Zambonelli A."/>
            <person name="Paolocci F."/>
            <person name="Nowrousian M."/>
            <person name="Ottonello S."/>
            <person name="Baldrian P."/>
            <person name="Spatafora J.W."/>
            <person name="Henrissat B."/>
            <person name="Nagy L.G."/>
            <person name="Aury J.M."/>
            <person name="Wincker P."/>
            <person name="Grigoriev I.V."/>
            <person name="Bonfante P."/>
            <person name="Martin F.M."/>
        </authorList>
    </citation>
    <scope>NUCLEOTIDE SEQUENCE [LARGE SCALE GENOMIC DNA]</scope>
    <source>
        <strain evidence="12 13">RN42</strain>
    </source>
</reference>
<evidence type="ECO:0000313" key="13">
    <source>
        <dbReference type="Proteomes" id="UP000275078"/>
    </source>
</evidence>
<dbReference type="AlphaFoldDB" id="A0A3N4IGF1"/>
<evidence type="ECO:0000256" key="4">
    <source>
        <dbReference type="ARBA" id="ARBA00008392"/>
    </source>
</evidence>
<evidence type="ECO:0000256" key="5">
    <source>
        <dbReference type="ARBA" id="ARBA00013220"/>
    </source>
</evidence>
<evidence type="ECO:0000256" key="9">
    <source>
        <dbReference type="ARBA" id="ARBA00023098"/>
    </source>
</evidence>
<dbReference type="Gene3D" id="3.40.640.10">
    <property type="entry name" value="Type I PLP-dependent aspartate aminotransferase-like (Major domain)"/>
    <property type="match status" value="1"/>
</dbReference>
<gene>
    <name evidence="12" type="ORF">BJ508DRAFT_412024</name>
</gene>
<dbReference type="SUPFAM" id="SSF53383">
    <property type="entry name" value="PLP-dependent transferases"/>
    <property type="match status" value="1"/>
</dbReference>
<dbReference type="FunFam" id="3.40.640.10:FF:000059">
    <property type="entry name" value="Serine palmitoyl CoA transferase subunit LcbA"/>
    <property type="match status" value="1"/>
</dbReference>
<feature type="domain" description="Aminotransferase class I/classII large" evidence="11">
    <location>
        <begin position="124"/>
        <end position="442"/>
    </location>
</feature>
<dbReference type="STRING" id="1160509.A0A3N4IGF1"/>
<evidence type="ECO:0000256" key="1">
    <source>
        <dbReference type="ARBA" id="ARBA00001933"/>
    </source>
</evidence>
<dbReference type="GO" id="GO:0004758">
    <property type="term" value="F:serine C-palmitoyltransferase activity"/>
    <property type="evidence" value="ECO:0007669"/>
    <property type="project" value="TreeGrafter"/>
</dbReference>
<proteinExistence type="inferred from homology"/>
<dbReference type="EC" id="2.3.1.50" evidence="5"/>
<evidence type="ECO:0000259" key="11">
    <source>
        <dbReference type="Pfam" id="PF00155"/>
    </source>
</evidence>
<sequence>MDLQDVQALVKDYSATLSTQFQRLPGSAIIVRYIKNSYQNDPIRSAIELILFLFALKYLLSPSYSMQRGGQVELTDEEIDEQIEDWQPEPLVAELTEEEQHELERRPTIVGPTGPKVKLSNGRTVTNLASNNVFNFIGNDLLKERAIATLRYYGVGACGPPGFYGTKDVDMKAEADIANFIGVPDCIIYSQAFSTISSVIPAFSKRGDIIVADKSVNYAIRKGIEISRSTVYWYEHNNLEDLERVLADVEKTQKRKKKLTRRFIVTEGLFEKSGDIVDLPKIVELKYKYKFRLILDETWSFLTLGRTGRGLTEHLNVDPNEIDMIVGSLANSMCTGGGFCCGSKEIVDHQRISGAAYVFSAALPAIISTTISEIVGIMKANPEMLIALRENISIFRAAVEKSDGILECVSDIANPVVMIRVKPDYLREKGLEDGEDRLLQDIVDEVQAGGFLITRVKTVGNSQSEKKAKVVNGKVKKDSDEGHFMPCLKVYITVAHGKKDLERAGALVRSSATKVLGRKK</sequence>
<evidence type="ECO:0000313" key="12">
    <source>
        <dbReference type="EMBL" id="RPA85233.1"/>
    </source>
</evidence>
<comment type="similarity">
    <text evidence="4">Belongs to the class-II pyridoxal-phosphate-dependent aminotransferase family.</text>
</comment>
<keyword evidence="13" id="KW-1185">Reference proteome</keyword>
<evidence type="ECO:0000256" key="6">
    <source>
        <dbReference type="ARBA" id="ARBA00022679"/>
    </source>
</evidence>
<evidence type="ECO:0000256" key="3">
    <source>
        <dbReference type="ARBA" id="ARBA00004991"/>
    </source>
</evidence>
<comment type="pathway">
    <text evidence="3">Sphingolipid metabolism.</text>
</comment>
<name>A0A3N4IGF1_ASCIM</name>
<dbReference type="EMBL" id="ML119654">
    <property type="protein sequence ID" value="RPA85233.1"/>
    <property type="molecule type" value="Genomic_DNA"/>
</dbReference>
<dbReference type="PANTHER" id="PTHR13693:SF2">
    <property type="entry name" value="SERINE PALMITOYLTRANSFERASE 1"/>
    <property type="match status" value="1"/>
</dbReference>
<keyword evidence="7" id="KW-0663">Pyridoxal phosphate</keyword>
<evidence type="ECO:0000256" key="10">
    <source>
        <dbReference type="ARBA" id="ARBA00023315"/>
    </source>
</evidence>
<evidence type="ECO:0000256" key="7">
    <source>
        <dbReference type="ARBA" id="ARBA00022898"/>
    </source>
</evidence>
<dbReference type="InterPro" id="IPR015422">
    <property type="entry name" value="PyrdxlP-dep_Trfase_small"/>
</dbReference>
<comment type="pathway">
    <text evidence="2">Lipid metabolism; sphingolipid metabolism.</text>
</comment>
<keyword evidence="6 12" id="KW-0808">Transferase</keyword>
<keyword evidence="8" id="KW-0746">Sphingolipid metabolism</keyword>
<dbReference type="Gene3D" id="3.90.1150.10">
    <property type="entry name" value="Aspartate Aminotransferase, domain 1"/>
    <property type="match status" value="1"/>
</dbReference>
<organism evidence="12 13">
    <name type="scientific">Ascobolus immersus RN42</name>
    <dbReference type="NCBI Taxonomy" id="1160509"/>
    <lineage>
        <taxon>Eukaryota</taxon>
        <taxon>Fungi</taxon>
        <taxon>Dikarya</taxon>
        <taxon>Ascomycota</taxon>
        <taxon>Pezizomycotina</taxon>
        <taxon>Pezizomycetes</taxon>
        <taxon>Pezizales</taxon>
        <taxon>Ascobolaceae</taxon>
        <taxon>Ascobolus</taxon>
    </lineage>
</organism>
<dbReference type="GO" id="GO:0030170">
    <property type="term" value="F:pyridoxal phosphate binding"/>
    <property type="evidence" value="ECO:0007669"/>
    <property type="project" value="InterPro"/>
</dbReference>
<dbReference type="GO" id="GO:0046512">
    <property type="term" value="P:sphingosine biosynthetic process"/>
    <property type="evidence" value="ECO:0007669"/>
    <property type="project" value="TreeGrafter"/>
</dbReference>
<dbReference type="Proteomes" id="UP000275078">
    <property type="component" value="Unassembled WGS sequence"/>
</dbReference>
<evidence type="ECO:0000256" key="8">
    <source>
        <dbReference type="ARBA" id="ARBA00022919"/>
    </source>
</evidence>
<dbReference type="GO" id="GO:0005783">
    <property type="term" value="C:endoplasmic reticulum"/>
    <property type="evidence" value="ECO:0007669"/>
    <property type="project" value="TreeGrafter"/>
</dbReference>
<keyword evidence="9" id="KW-0443">Lipid metabolism</keyword>
<dbReference type="Pfam" id="PF00155">
    <property type="entry name" value="Aminotran_1_2"/>
    <property type="match status" value="1"/>
</dbReference>
<evidence type="ECO:0000256" key="2">
    <source>
        <dbReference type="ARBA" id="ARBA00004760"/>
    </source>
</evidence>